<dbReference type="Pfam" id="PF20780">
    <property type="entry name" value="TssR_M"/>
    <property type="match status" value="1"/>
</dbReference>
<protein>
    <recommendedName>
        <fullName evidence="9">VWA domain-containing protein</fullName>
    </recommendedName>
</protein>
<dbReference type="Pfam" id="PF20781">
    <property type="entry name" value="TssR_C"/>
    <property type="match status" value="1"/>
</dbReference>
<dbReference type="Pfam" id="PF20782">
    <property type="entry name" value="TssR_VWA"/>
    <property type="match status" value="1"/>
</dbReference>
<evidence type="ECO:0008006" key="9">
    <source>
        <dbReference type="Google" id="ProtNLM"/>
    </source>
</evidence>
<evidence type="ECO:0000256" key="1">
    <source>
        <dbReference type="SAM" id="MobiDB-lite"/>
    </source>
</evidence>
<feature type="signal peptide" evidence="2">
    <location>
        <begin position="1"/>
        <end position="19"/>
    </location>
</feature>
<feature type="region of interest" description="Disordered" evidence="1">
    <location>
        <begin position="33"/>
        <end position="59"/>
    </location>
</feature>
<evidence type="ECO:0000313" key="7">
    <source>
        <dbReference type="EMBL" id="NID10807.1"/>
    </source>
</evidence>
<evidence type="ECO:0000259" key="4">
    <source>
        <dbReference type="Pfam" id="PF20780"/>
    </source>
</evidence>
<feature type="domain" description="Type VI secretion system TssR-like N-terminal barrel" evidence="3">
    <location>
        <begin position="63"/>
        <end position="144"/>
    </location>
</feature>
<dbReference type="Pfam" id="PF17643">
    <property type="entry name" value="TssR"/>
    <property type="match status" value="1"/>
</dbReference>
<sequence>MRLFCLILFLLTTGFTGQAQGVLPPFATLKRTPALPTPARSPQTQTALDRGKSTLAQPPELGAGPWIVYADRNNIATYRYPRPNTRYKQINFRDAFYVLDEKNGYLELIKYDPALKVGTWYTPRLLKDRKSAVAYGWAPKSAFLTTTKAQTDPTGNQPALYCAALTSGNVLTKPTPFLAHDTLRLYTEPGGQQPVGRGLKLYDLAYIYKFSDSRQHALVGRSPWFPADSVTDHLLGWAPTEALQPMGNGLFWESDSLLPNPPAFPFFSTAEAAWQNRPDSSQNGPNRSSIRFGSVPWQQTGVKFPVLQACSTNGKQTVWQLGTLLPLFQTDSAVMNVNGQRLTYRQYQNWRTRSRQENVVYVIEGTRAMLPYWGDLVNTVQATALLLADSTNQRQGSVGIVIYRPGESAAGTRTGYVNSLPISRDIARSVDFLSRARPVNVPSYEGYAQPVRSGLERALTMLAAHPGENNAIVLVGIGGDTRDISQLSDIRNGLQASEARLLSFQVEAPADTVANNYVLQAEQLVFQSAIEASQPKRERLVSPALVVPRPGYDLTYGQSNIYRLAFPNGSMSPGWVLFPRKRQQLPFSLLHTVTDSLLKQMRFDTRRVDAALNEAFQHQSLFRSRLNPVVNRTLKARQEPTLAGVDPALFAHRAYPFYGQAYVRTGDSLPNAFRPVRLLSLAELNRINLWVNHLAADELDPMAGKDRLKLIRRYDELAEQQGQAATDTATIADLLTTLTGLPCRHQLLNSLSVRALADPDLVSEGVWLRLLYLLRERRDYLARLPTFPNSRFNSNGHTYYWLSSDLFN</sequence>
<accession>A0ABX0QIB9</accession>
<dbReference type="InterPro" id="IPR049358">
    <property type="entry name" value="T6SS_TssR-like_C"/>
</dbReference>
<evidence type="ECO:0000259" key="3">
    <source>
        <dbReference type="Pfam" id="PF17643"/>
    </source>
</evidence>
<dbReference type="RefSeq" id="WP_166692017.1">
    <property type="nucleotide sequence ID" value="NZ_WAEL01000004.1"/>
</dbReference>
<evidence type="ECO:0000259" key="6">
    <source>
        <dbReference type="Pfam" id="PF20782"/>
    </source>
</evidence>
<feature type="domain" description="Type VI secretion system TssR-like VWA" evidence="6">
    <location>
        <begin position="318"/>
        <end position="617"/>
    </location>
</feature>
<evidence type="ECO:0000259" key="5">
    <source>
        <dbReference type="Pfam" id="PF20781"/>
    </source>
</evidence>
<organism evidence="7 8">
    <name type="scientific">Fibrivirga algicola</name>
    <dbReference type="NCBI Taxonomy" id="2950420"/>
    <lineage>
        <taxon>Bacteria</taxon>
        <taxon>Pseudomonadati</taxon>
        <taxon>Bacteroidota</taxon>
        <taxon>Cytophagia</taxon>
        <taxon>Cytophagales</taxon>
        <taxon>Spirosomataceae</taxon>
        <taxon>Fibrivirga</taxon>
    </lineage>
</organism>
<feature type="domain" description="Type VI secretion system TssR-like C-terminal" evidence="5">
    <location>
        <begin position="728"/>
        <end position="807"/>
    </location>
</feature>
<comment type="caution">
    <text evidence="7">The sequence shown here is derived from an EMBL/GenBank/DDBJ whole genome shotgun (WGS) entry which is preliminary data.</text>
</comment>
<evidence type="ECO:0000313" key="8">
    <source>
        <dbReference type="Proteomes" id="UP000606008"/>
    </source>
</evidence>
<evidence type="ECO:0000256" key="2">
    <source>
        <dbReference type="SAM" id="SignalP"/>
    </source>
</evidence>
<gene>
    <name evidence="7" type="ORF">F7231_11565</name>
</gene>
<keyword evidence="2" id="KW-0732">Signal</keyword>
<dbReference type="Proteomes" id="UP000606008">
    <property type="component" value="Unassembled WGS sequence"/>
</dbReference>
<dbReference type="InterPro" id="IPR049360">
    <property type="entry name" value="T6SS_TssR-like_VWA"/>
</dbReference>
<dbReference type="EMBL" id="WAEL01000004">
    <property type="protein sequence ID" value="NID10807.1"/>
    <property type="molecule type" value="Genomic_DNA"/>
</dbReference>
<feature type="domain" description="Type VI secretion system TssR-like second" evidence="4">
    <location>
        <begin position="164"/>
        <end position="245"/>
    </location>
</feature>
<dbReference type="InterPro" id="IPR049359">
    <property type="entry name" value="T6SS_TssR-like_dom_2"/>
</dbReference>
<reference evidence="8" key="2">
    <citation type="submission" date="2023-07" db="EMBL/GenBank/DDBJ databases">
        <authorList>
            <person name="Jung D.-H."/>
        </authorList>
    </citation>
    <scope>NUCLEOTIDE SEQUENCE [LARGE SCALE GENOMIC DNA]</scope>
    <source>
        <strain evidence="8">JA-25</strain>
    </source>
</reference>
<dbReference type="InterPro" id="IPR040530">
    <property type="entry name" value="T6SS_TssR-like_N"/>
</dbReference>
<proteinExistence type="predicted"/>
<reference evidence="8" key="1">
    <citation type="submission" date="2019-09" db="EMBL/GenBank/DDBJ databases">
        <authorList>
            <person name="Jung D.-H."/>
        </authorList>
    </citation>
    <scope>NUCLEOTIDE SEQUENCE [LARGE SCALE GENOMIC DNA]</scope>
    <source>
        <strain evidence="8">JA-25</strain>
    </source>
</reference>
<keyword evidence="8" id="KW-1185">Reference proteome</keyword>
<feature type="chain" id="PRO_5045302828" description="VWA domain-containing protein" evidence="2">
    <location>
        <begin position="20"/>
        <end position="808"/>
    </location>
</feature>
<name>A0ABX0QIB9_9BACT</name>